<dbReference type="SUPFAM" id="SSF56349">
    <property type="entry name" value="DNA breaking-rejoining enzymes"/>
    <property type="match status" value="1"/>
</dbReference>
<dbReference type="RefSeq" id="WP_110384344.1">
    <property type="nucleotide sequence ID" value="NZ_JACHVZ010000011.1"/>
</dbReference>
<organism evidence="1 2">
    <name type="scientific">Paraburkholderia silvatlantica</name>
    <dbReference type="NCBI Taxonomy" id="321895"/>
    <lineage>
        <taxon>Bacteria</taxon>
        <taxon>Pseudomonadati</taxon>
        <taxon>Pseudomonadota</taxon>
        <taxon>Betaproteobacteria</taxon>
        <taxon>Burkholderiales</taxon>
        <taxon>Burkholderiaceae</taxon>
        <taxon>Paraburkholderia</taxon>
    </lineage>
</organism>
<evidence type="ECO:0008006" key="3">
    <source>
        <dbReference type="Google" id="ProtNLM"/>
    </source>
</evidence>
<dbReference type="EMBL" id="JACHVZ010000011">
    <property type="protein sequence ID" value="MBB2929665.1"/>
    <property type="molecule type" value="Genomic_DNA"/>
</dbReference>
<protein>
    <recommendedName>
        <fullName evidence="3">Core-binding (CB) domain-containing protein</fullName>
    </recommendedName>
</protein>
<dbReference type="Proteomes" id="UP000533533">
    <property type="component" value="Unassembled WGS sequence"/>
</dbReference>
<gene>
    <name evidence="1" type="ORF">FHX59_004107</name>
</gene>
<evidence type="ECO:0000313" key="1">
    <source>
        <dbReference type="EMBL" id="MBB2929665.1"/>
    </source>
</evidence>
<evidence type="ECO:0000313" key="2">
    <source>
        <dbReference type="Proteomes" id="UP000533533"/>
    </source>
</evidence>
<keyword evidence="2" id="KW-1185">Reference proteome</keyword>
<dbReference type="InterPro" id="IPR011010">
    <property type="entry name" value="DNA_brk_join_enz"/>
</dbReference>
<reference evidence="1 2" key="1">
    <citation type="submission" date="2020-08" db="EMBL/GenBank/DDBJ databases">
        <title>Genomic Encyclopedia of Type Strains, Phase IV (KMG-V): Genome sequencing to study the core and pangenomes of soil and plant-associated prokaryotes.</title>
        <authorList>
            <person name="Whitman W."/>
        </authorList>
    </citation>
    <scope>NUCLEOTIDE SEQUENCE [LARGE SCALE GENOMIC DNA]</scope>
    <source>
        <strain evidence="1 2">SRMrh-85</strain>
    </source>
</reference>
<comment type="caution">
    <text evidence="1">The sequence shown here is derived from an EMBL/GenBank/DDBJ whole genome shotgun (WGS) entry which is preliminary data.</text>
</comment>
<accession>A0ABR6FQG1</accession>
<proteinExistence type="predicted"/>
<name>A0ABR6FQG1_9BURK</name>
<sequence length="260" mass="28875">MTWCNAAWTTIIVRGGDGSLEIEANGPEDHALALQAIEHIGRFKEAVTVIAKQPIPSPASPPEAVSGPTLQEAVTEYLEKVEVKPTSRKSYKTKLTFLVSKLGADTPFASIDQARFSALAEEIAADDSREDKTNGDYITIIGGFINWHRIRKGLPQITAATLKPKRDKPASLDRDAYSLVQLEELFKYAAKFKTTEPHKFWTTLVAAFFGCRIEELAQINLHTDVLQDGETGVWYVKFDEDPDNDGIVRKSKVTWLIRAA</sequence>